<keyword evidence="3" id="KW-1133">Transmembrane helix</keyword>
<proteinExistence type="inferred from homology"/>
<comment type="caution">
    <text evidence="4">The sequence shown here is derived from an EMBL/GenBank/DDBJ whole genome shotgun (WGS) entry which is preliminary data.</text>
</comment>
<evidence type="ECO:0000313" key="4">
    <source>
        <dbReference type="EMBL" id="KSU86437.1"/>
    </source>
</evidence>
<evidence type="ECO:0000256" key="1">
    <source>
        <dbReference type="ARBA" id="ARBA00010163"/>
    </source>
</evidence>
<dbReference type="AlphaFoldDB" id="A0A0V8JHB9"/>
<feature type="compositionally biased region" description="Acidic residues" evidence="2">
    <location>
        <begin position="376"/>
        <end position="399"/>
    </location>
</feature>
<dbReference type="EMBL" id="LNQP01000085">
    <property type="protein sequence ID" value="KSU86437.1"/>
    <property type="molecule type" value="Genomic_DNA"/>
</dbReference>
<protein>
    <submittedName>
        <fullName evidence="4">Type VII secretion protein EssB</fullName>
    </submittedName>
</protein>
<dbReference type="NCBIfam" id="TIGR03926">
    <property type="entry name" value="T7_EssB"/>
    <property type="match status" value="1"/>
</dbReference>
<comment type="similarity">
    <text evidence="1">Belongs to the EssB family.</text>
</comment>
<name>A0A0V8JHB9_9BACI</name>
<reference evidence="4 5" key="1">
    <citation type="submission" date="2015-11" db="EMBL/GenBank/DDBJ databases">
        <title>Bacillus caseinolyticus sp nov.</title>
        <authorList>
            <person name="Dastager S.G."/>
            <person name="Mawlankar R."/>
        </authorList>
    </citation>
    <scope>NUCLEOTIDE SEQUENCE [LARGE SCALE GENOMIC DNA]</scope>
    <source>
        <strain evidence="4 5">SGD-V-76</strain>
    </source>
</reference>
<sequence>MAEKKPTYLESLLEASIIRDKEEGYTFIFQKEKIKLNDGIEVDMLKEMHSDFTREIIVSEDELHVKIQPSEAFVPFSFFKKKTEEQKWQFAYQLVKSIQNHSFTRFHLVVCPENLMFDASLTPAFLHYGIKESIPPYEYDPARELVEVKATIASLVDSKYSFIQYLKLHETIQLSEVASKLINADDLNELLTIIRQQLTTVEEVRKTVVTVPKKKWTIFRFTSIGVTVLLVPALIYTFYSTFFLQPKQEAFVSSNEAFLQQEYSGVIEQLEDYKVKEMPKVVQYELALAYLTNESLSEEQKEVIQNTVTLQSDDKYLSYWIHIGRGENEQALEEARLLEDRSLILYGLYKYENQLKADESLASDERKEKLDPVQSEIEELESQIEEEEKQTEESAENEQQENQKQSEPADNKQEEDNKQSEKEVEQNKDDKADEKPAPNSDSSDKPAS</sequence>
<dbReference type="RefSeq" id="WP_062687295.1">
    <property type="nucleotide sequence ID" value="NZ_KQ758700.1"/>
</dbReference>
<organism evidence="4 5">
    <name type="scientific">Priestia veravalensis</name>
    <dbReference type="NCBI Taxonomy" id="1414648"/>
    <lineage>
        <taxon>Bacteria</taxon>
        <taxon>Bacillati</taxon>
        <taxon>Bacillota</taxon>
        <taxon>Bacilli</taxon>
        <taxon>Bacillales</taxon>
        <taxon>Bacillaceae</taxon>
        <taxon>Priestia</taxon>
    </lineage>
</organism>
<evidence type="ECO:0000256" key="2">
    <source>
        <dbReference type="SAM" id="MobiDB-lite"/>
    </source>
</evidence>
<evidence type="ECO:0000256" key="3">
    <source>
        <dbReference type="SAM" id="Phobius"/>
    </source>
</evidence>
<feature type="transmembrane region" description="Helical" evidence="3">
    <location>
        <begin position="218"/>
        <end position="239"/>
    </location>
</feature>
<dbReference type="InterPro" id="IPR042565">
    <property type="entry name" value="T7SS_EssB_C"/>
</dbReference>
<keyword evidence="3" id="KW-0472">Membrane</keyword>
<dbReference type="Proteomes" id="UP000053681">
    <property type="component" value="Unassembled WGS sequence"/>
</dbReference>
<dbReference type="InterPro" id="IPR018778">
    <property type="entry name" value="T7SS_EssB"/>
</dbReference>
<dbReference type="Pfam" id="PF10140">
    <property type="entry name" value="YukC"/>
    <property type="match status" value="1"/>
</dbReference>
<evidence type="ECO:0000313" key="5">
    <source>
        <dbReference type="Proteomes" id="UP000053681"/>
    </source>
</evidence>
<feature type="region of interest" description="Disordered" evidence="2">
    <location>
        <begin position="361"/>
        <end position="448"/>
    </location>
</feature>
<dbReference type="Gene3D" id="1.25.40.680">
    <property type="entry name" value="Type VII secretion system EssB, C-terminal-like domain"/>
    <property type="match status" value="1"/>
</dbReference>
<gene>
    <name evidence="4" type="ORF">AS180_18670</name>
</gene>
<keyword evidence="3" id="KW-0812">Transmembrane</keyword>
<feature type="compositionally biased region" description="Basic and acidic residues" evidence="2">
    <location>
        <begin position="407"/>
        <end position="448"/>
    </location>
</feature>
<dbReference type="Gene3D" id="1.10.510.10">
    <property type="entry name" value="Transferase(Phosphotransferase) domain 1"/>
    <property type="match status" value="1"/>
</dbReference>
<keyword evidence="5" id="KW-1185">Reference proteome</keyword>
<accession>A0A0V8JHB9</accession>
<feature type="compositionally biased region" description="Basic and acidic residues" evidence="2">
    <location>
        <begin position="361"/>
        <end position="371"/>
    </location>
</feature>